<gene>
    <name evidence="1" type="ORF">J1899_15630</name>
</gene>
<name>A0ABX8F7U9_9BACI</name>
<organism evidence="1 2">
    <name type="scientific">Cytobacillus gottheilii</name>
    <dbReference type="NCBI Taxonomy" id="859144"/>
    <lineage>
        <taxon>Bacteria</taxon>
        <taxon>Bacillati</taxon>
        <taxon>Bacillota</taxon>
        <taxon>Bacilli</taxon>
        <taxon>Bacillales</taxon>
        <taxon>Bacillaceae</taxon>
        <taxon>Cytobacillus</taxon>
    </lineage>
</organism>
<dbReference type="RefSeq" id="WP_214475088.1">
    <property type="nucleotide sequence ID" value="NZ_CP071709.1"/>
</dbReference>
<protein>
    <submittedName>
        <fullName evidence="1">Uncharacterized protein</fullName>
    </submittedName>
</protein>
<accession>A0ABX8F7U9</accession>
<dbReference type="EMBL" id="CP071709">
    <property type="protein sequence ID" value="QVY60434.1"/>
    <property type="molecule type" value="Genomic_DNA"/>
</dbReference>
<proteinExistence type="predicted"/>
<evidence type="ECO:0000313" key="2">
    <source>
        <dbReference type="Proteomes" id="UP000679247"/>
    </source>
</evidence>
<sequence length="163" mass="17691">MIKLIPFQGTVTMITDLMGQNGEGAGCSKLMTVENSMGSIVNFVVTPATYFAEHEAVAAGDVVTGYYDGNAPAILIYPPQYPAIVMVKEKPYQNVKADYFNTQLISSDGELQLMISPYTQILLTNGQPFSGSIVNRNLLVIYGTATKSVPAQTNPYRIIVLCQ</sequence>
<keyword evidence="2" id="KW-1185">Reference proteome</keyword>
<reference evidence="1 2" key="1">
    <citation type="submission" date="2021-03" db="EMBL/GenBank/DDBJ databases">
        <title>The first data on the complete genome of the tetrodotoxin-producing bacterium.</title>
        <authorList>
            <person name="Melnikova D.I."/>
            <person name="Nijland R."/>
            <person name="Magarlamov T.Y."/>
        </authorList>
    </citation>
    <scope>NUCLEOTIDE SEQUENCE [LARGE SCALE GENOMIC DNA]</scope>
    <source>
        <strain evidence="1 2">1839</strain>
    </source>
</reference>
<dbReference type="Proteomes" id="UP000679247">
    <property type="component" value="Chromosome"/>
</dbReference>
<evidence type="ECO:0000313" key="1">
    <source>
        <dbReference type="EMBL" id="QVY60434.1"/>
    </source>
</evidence>